<evidence type="ECO:0000256" key="1">
    <source>
        <dbReference type="SAM" id="MobiDB-lite"/>
    </source>
</evidence>
<proteinExistence type="predicted"/>
<sequence length="116" mass="13138">MKPSLGQRVQKQACCLSCRFPASPRPLTVGQEGKGKRGRERERRREQGDIPQTCQDIPRETIPNISHCDPRCVCAYVYDSCFWGQSDKLTDSLSAPEQSPKHTRCVCGKVRVRKSM</sequence>
<feature type="region of interest" description="Disordered" evidence="1">
    <location>
        <begin position="21"/>
        <end position="56"/>
    </location>
</feature>
<gene>
    <name evidence="2" type="ORF">QQF64_002607</name>
</gene>
<reference evidence="2 3" key="1">
    <citation type="submission" date="2023-09" db="EMBL/GenBank/DDBJ databases">
        <authorList>
            <person name="Wang M."/>
        </authorList>
    </citation>
    <scope>NUCLEOTIDE SEQUENCE [LARGE SCALE GENOMIC DNA]</scope>
    <source>
        <strain evidence="2">GT-2023</strain>
        <tissue evidence="2">Liver</tissue>
    </source>
</reference>
<protein>
    <submittedName>
        <fullName evidence="2">Uncharacterized protein</fullName>
    </submittedName>
</protein>
<evidence type="ECO:0000313" key="2">
    <source>
        <dbReference type="EMBL" id="KAL1266932.1"/>
    </source>
</evidence>
<evidence type="ECO:0000313" key="3">
    <source>
        <dbReference type="Proteomes" id="UP001558613"/>
    </source>
</evidence>
<comment type="caution">
    <text evidence="2">The sequence shown here is derived from an EMBL/GenBank/DDBJ whole genome shotgun (WGS) entry which is preliminary data.</text>
</comment>
<feature type="compositionally biased region" description="Basic and acidic residues" evidence="1">
    <location>
        <begin position="33"/>
        <end position="48"/>
    </location>
</feature>
<accession>A0ABR3MQQ0</accession>
<organism evidence="2 3">
    <name type="scientific">Cirrhinus molitorella</name>
    <name type="common">mud carp</name>
    <dbReference type="NCBI Taxonomy" id="172907"/>
    <lineage>
        <taxon>Eukaryota</taxon>
        <taxon>Metazoa</taxon>
        <taxon>Chordata</taxon>
        <taxon>Craniata</taxon>
        <taxon>Vertebrata</taxon>
        <taxon>Euteleostomi</taxon>
        <taxon>Actinopterygii</taxon>
        <taxon>Neopterygii</taxon>
        <taxon>Teleostei</taxon>
        <taxon>Ostariophysi</taxon>
        <taxon>Cypriniformes</taxon>
        <taxon>Cyprinidae</taxon>
        <taxon>Labeoninae</taxon>
        <taxon>Labeonini</taxon>
        <taxon>Cirrhinus</taxon>
    </lineage>
</organism>
<name>A0ABR3MQQ0_9TELE</name>
<dbReference type="Proteomes" id="UP001558613">
    <property type="component" value="Unassembled WGS sequence"/>
</dbReference>
<dbReference type="EMBL" id="JAYMGO010000010">
    <property type="protein sequence ID" value="KAL1266932.1"/>
    <property type="molecule type" value="Genomic_DNA"/>
</dbReference>
<keyword evidence="3" id="KW-1185">Reference proteome</keyword>